<evidence type="ECO:0000256" key="4">
    <source>
        <dbReference type="ARBA" id="ARBA00022723"/>
    </source>
</evidence>
<dbReference type="GO" id="GO:0004614">
    <property type="term" value="F:phosphoglucomutase activity"/>
    <property type="evidence" value="ECO:0007669"/>
    <property type="project" value="UniProtKB-UniRule"/>
</dbReference>
<keyword evidence="6 13" id="KW-0413">Isomerase</keyword>
<dbReference type="EC" id="5.4.2.2" evidence="7"/>
<dbReference type="InterPro" id="IPR036900">
    <property type="entry name" value="A-D-PHexomutase_C_sf"/>
</dbReference>
<dbReference type="RefSeq" id="WP_275681563.1">
    <property type="nucleotide sequence ID" value="NZ_JAJLJH010000001.1"/>
</dbReference>
<dbReference type="NCBIfam" id="TIGR01132">
    <property type="entry name" value="pgm"/>
    <property type="match status" value="1"/>
</dbReference>
<dbReference type="InterPro" id="IPR005843">
    <property type="entry name" value="A-D-PHexomutase_C"/>
</dbReference>
<evidence type="ECO:0000259" key="12">
    <source>
        <dbReference type="Pfam" id="PF02880"/>
    </source>
</evidence>
<dbReference type="InterPro" id="IPR005846">
    <property type="entry name" value="A-D-PHexomutase_a/b/a-III"/>
</dbReference>
<evidence type="ECO:0000256" key="1">
    <source>
        <dbReference type="ARBA" id="ARBA00001946"/>
    </source>
</evidence>
<organism evidence="13 14">
    <name type="scientific">Scleromatobacter humisilvae</name>
    <dbReference type="NCBI Taxonomy" id="2897159"/>
    <lineage>
        <taxon>Bacteria</taxon>
        <taxon>Pseudomonadati</taxon>
        <taxon>Pseudomonadota</taxon>
        <taxon>Betaproteobacteria</taxon>
        <taxon>Burkholderiales</taxon>
        <taxon>Sphaerotilaceae</taxon>
        <taxon>Scleromatobacter</taxon>
    </lineage>
</organism>
<evidence type="ECO:0000256" key="7">
    <source>
        <dbReference type="NCBIfam" id="TIGR01132"/>
    </source>
</evidence>
<reference evidence="13" key="1">
    <citation type="submission" date="2021-11" db="EMBL/GenBank/DDBJ databases">
        <title>BS-T2-15 a new species belonging to the Comamonadaceae family isolated from the soil of a French oak forest.</title>
        <authorList>
            <person name="Mieszkin S."/>
            <person name="Alain K."/>
        </authorList>
    </citation>
    <scope>NUCLEOTIDE SEQUENCE</scope>
    <source>
        <strain evidence="13">BS-T2-15</strain>
    </source>
</reference>
<keyword evidence="5 8" id="KW-0460">Magnesium</keyword>
<evidence type="ECO:0000256" key="3">
    <source>
        <dbReference type="ARBA" id="ARBA00022553"/>
    </source>
</evidence>
<gene>
    <name evidence="13" type="primary">pgm</name>
    <name evidence="13" type="ORF">LPC04_07575</name>
</gene>
<evidence type="ECO:0000256" key="5">
    <source>
        <dbReference type="ARBA" id="ARBA00022842"/>
    </source>
</evidence>
<proteinExistence type="inferred from homology"/>
<dbReference type="PANTHER" id="PTHR45745">
    <property type="entry name" value="PHOSPHOMANNOMUTASE 45A"/>
    <property type="match status" value="1"/>
</dbReference>
<evidence type="ECO:0000259" key="10">
    <source>
        <dbReference type="Pfam" id="PF02878"/>
    </source>
</evidence>
<evidence type="ECO:0000259" key="11">
    <source>
        <dbReference type="Pfam" id="PF02879"/>
    </source>
</evidence>
<dbReference type="CDD" id="cd05801">
    <property type="entry name" value="PGM_like3"/>
    <property type="match status" value="1"/>
</dbReference>
<evidence type="ECO:0000259" key="9">
    <source>
        <dbReference type="Pfam" id="PF00408"/>
    </source>
</evidence>
<evidence type="ECO:0000256" key="2">
    <source>
        <dbReference type="ARBA" id="ARBA00010231"/>
    </source>
</evidence>
<dbReference type="Pfam" id="PF00408">
    <property type="entry name" value="PGM_PMM_IV"/>
    <property type="match status" value="1"/>
</dbReference>
<evidence type="ECO:0000256" key="6">
    <source>
        <dbReference type="ARBA" id="ARBA00023235"/>
    </source>
</evidence>
<evidence type="ECO:0000313" key="14">
    <source>
        <dbReference type="Proteomes" id="UP001139353"/>
    </source>
</evidence>
<feature type="domain" description="Alpha-D-phosphohexomutase alpha/beta/alpha" evidence="11">
    <location>
        <begin position="214"/>
        <end position="317"/>
    </location>
</feature>
<comment type="caution">
    <text evidence="13">The sequence shown here is derived from an EMBL/GenBank/DDBJ whole genome shotgun (WGS) entry which is preliminary data.</text>
</comment>
<dbReference type="Pfam" id="PF02880">
    <property type="entry name" value="PGM_PMM_III"/>
    <property type="match status" value="1"/>
</dbReference>
<feature type="domain" description="Alpha-D-phosphohexomutase alpha/beta/alpha" evidence="12">
    <location>
        <begin position="325"/>
        <end position="440"/>
    </location>
</feature>
<evidence type="ECO:0000256" key="8">
    <source>
        <dbReference type="RuleBase" id="RU004326"/>
    </source>
</evidence>
<dbReference type="AlphaFoldDB" id="A0A9X2C1A5"/>
<dbReference type="EMBL" id="JAJLJH010000001">
    <property type="protein sequence ID" value="MCK9685564.1"/>
    <property type="molecule type" value="Genomic_DNA"/>
</dbReference>
<dbReference type="Gene3D" id="3.30.310.50">
    <property type="entry name" value="Alpha-D-phosphohexomutase, C-terminal domain"/>
    <property type="match status" value="1"/>
</dbReference>
<comment type="similarity">
    <text evidence="2 8">Belongs to the phosphohexose mutase family.</text>
</comment>
<sequence length="549" mass="59058">MAQIISPLAGKPAPRSSLVDIPKLVSAYYTNIPDPAEASQRVAFGTSGHRGNAFDSSFNERHVLAITQAICDYRASKGIDGPLFIGIDTHALSEPALRSALEVLAANGVDTMLAMNDEYTPTPAVSHAIITHNRERTSRLADGIVVTPSHNPPDNGGFKYNPTNGGPAAEDITKGVQDAANAYLEKDLAGVRRMTYAKALAAPTTHRRDYLGWYVADLGNVVDMAAIRDSKIHLGVDPLGGAGVHYWGRIAEQYGLDLTVVSDVVDPTFGFMTMDWDGRIRMDPSSPYAMARLVELRDKFDVAFACDTDHDRHGIVTRSAGLMQPNAYLAVCIDYLFRNRPQWSEKAAIGKTVVSSRMIDLVSQRLQRQMIEVPVGFKWFAAGLADGSLGFGGEESAGAAFLRRDGTSWTTDKDGLTLALLAAEITAKTGNDPGALYEKMTRDLGTPVSDRVEAPADAQQKKRLAALSPEAIKTREIAGEPITEVISKAPGNGAPIGGIRVSSKSGWFAARPSGTEEIYKIYAESFDGDAHLKRLLDEAQALVDKAIAG</sequence>
<dbReference type="Proteomes" id="UP001139353">
    <property type="component" value="Unassembled WGS sequence"/>
</dbReference>
<dbReference type="SUPFAM" id="SSF53738">
    <property type="entry name" value="Phosphoglucomutase, first 3 domains"/>
    <property type="match status" value="3"/>
</dbReference>
<feature type="domain" description="Alpha-D-phosphohexomutase alpha/beta/alpha" evidence="10">
    <location>
        <begin position="42"/>
        <end position="183"/>
    </location>
</feature>
<dbReference type="GO" id="GO:0000287">
    <property type="term" value="F:magnesium ion binding"/>
    <property type="evidence" value="ECO:0007669"/>
    <property type="project" value="InterPro"/>
</dbReference>
<dbReference type="Pfam" id="PF02879">
    <property type="entry name" value="PGM_PMM_II"/>
    <property type="match status" value="1"/>
</dbReference>
<dbReference type="InterPro" id="IPR005844">
    <property type="entry name" value="A-D-PHexomutase_a/b/a-I"/>
</dbReference>
<keyword evidence="4 8" id="KW-0479">Metal-binding</keyword>
<dbReference type="GO" id="GO:0006166">
    <property type="term" value="P:purine ribonucleoside salvage"/>
    <property type="evidence" value="ECO:0007669"/>
    <property type="project" value="TreeGrafter"/>
</dbReference>
<dbReference type="GO" id="GO:0005975">
    <property type="term" value="P:carbohydrate metabolic process"/>
    <property type="evidence" value="ECO:0007669"/>
    <property type="project" value="UniProtKB-UniRule"/>
</dbReference>
<dbReference type="InterPro" id="IPR016055">
    <property type="entry name" value="A-D-PHexomutase_a/b/a-I/II/III"/>
</dbReference>
<dbReference type="InterPro" id="IPR016066">
    <property type="entry name" value="A-D-PHexomutase_CS"/>
</dbReference>
<dbReference type="SUPFAM" id="SSF55957">
    <property type="entry name" value="Phosphoglucomutase, C-terminal domain"/>
    <property type="match status" value="1"/>
</dbReference>
<dbReference type="PROSITE" id="PS00710">
    <property type="entry name" value="PGM_PMM"/>
    <property type="match status" value="1"/>
</dbReference>
<keyword evidence="14" id="KW-1185">Reference proteome</keyword>
<feature type="domain" description="Alpha-D-phosphohexomutase C-terminal" evidence="9">
    <location>
        <begin position="489"/>
        <end position="538"/>
    </location>
</feature>
<evidence type="ECO:0000313" key="13">
    <source>
        <dbReference type="EMBL" id="MCK9685564.1"/>
    </source>
</evidence>
<name>A0A9X2C1A5_9BURK</name>
<dbReference type="Pfam" id="PF02878">
    <property type="entry name" value="PGM_PMM_I"/>
    <property type="match status" value="1"/>
</dbReference>
<dbReference type="InterPro" id="IPR005852">
    <property type="entry name" value="PGM_a-D-Glc-sp"/>
</dbReference>
<dbReference type="PANTHER" id="PTHR45745:SF1">
    <property type="entry name" value="PHOSPHOGLUCOMUTASE 2B-RELATED"/>
    <property type="match status" value="1"/>
</dbReference>
<dbReference type="GO" id="GO:0008973">
    <property type="term" value="F:phosphopentomutase activity"/>
    <property type="evidence" value="ECO:0007669"/>
    <property type="project" value="TreeGrafter"/>
</dbReference>
<keyword evidence="3" id="KW-0597">Phosphoprotein</keyword>
<comment type="cofactor">
    <cofactor evidence="1">
        <name>Mg(2+)</name>
        <dbReference type="ChEBI" id="CHEBI:18420"/>
    </cofactor>
</comment>
<dbReference type="InterPro" id="IPR005845">
    <property type="entry name" value="A-D-PHexomutase_a/b/a-II"/>
</dbReference>
<accession>A0A9X2C1A5</accession>
<dbReference type="Gene3D" id="3.40.120.10">
    <property type="entry name" value="Alpha-D-Glucose-1,6-Bisphosphate, subunit A, domain 3"/>
    <property type="match status" value="3"/>
</dbReference>
<protein>
    <recommendedName>
        <fullName evidence="7">Phosphoglucomutase</fullName>
        <ecNumber evidence="7">5.4.2.2</ecNumber>
    </recommendedName>
</protein>